<evidence type="ECO:0000256" key="1">
    <source>
        <dbReference type="SAM" id="MobiDB-lite"/>
    </source>
</evidence>
<reference evidence="2" key="1">
    <citation type="submission" date="2014-09" db="EMBL/GenBank/DDBJ databases">
        <title>Cryptic plasmid from halophilic bacteria.</title>
        <authorList>
            <person name="Tanaka R."/>
            <person name="Tokunaga H."/>
        </authorList>
    </citation>
    <scope>NUCLEOTIDE SEQUENCE</scope>
    <source>
        <strain evidence="2">40</strain>
        <plasmid evidence="2">pHAL40</plasmid>
    </source>
</reference>
<accession>A0A090AQR6</accession>
<proteinExistence type="predicted"/>
<name>A0A090AQR6_9GAMM</name>
<evidence type="ECO:0000313" key="2">
    <source>
        <dbReference type="EMBL" id="BAP60111.1"/>
    </source>
</evidence>
<geneLocation type="plasmid" evidence="2">
    <name>pHAL40</name>
</geneLocation>
<sequence>MAVATETHWGPPGFAVGRWGQAPTADRPLGWPVRCAGARLGSGSPNPRQGLGGSPWTGSPHSLRERFPAIAYGAGKRPAYAAQRQAVADGGLIQYEQSVMAQEDAMRRMVTPEDYVRLEGDELDALAPLFEDPTYVLRHDPYLCPGNPCSDPEEGAQAYNQYHSRPRVPERLEALLRRAQDDIGLCRLIVKIHDAPDGNECLRLAIEAGEGGVFDLRNEIQAMPASTYLALRNQVICAYAAS</sequence>
<dbReference type="AlphaFoldDB" id="A0A090AQR6"/>
<keyword evidence="2" id="KW-0614">Plasmid</keyword>
<feature type="region of interest" description="Disordered" evidence="1">
    <location>
        <begin position="1"/>
        <end position="21"/>
    </location>
</feature>
<protein>
    <submittedName>
        <fullName evidence="2">Uncharacterized protein</fullName>
    </submittedName>
</protein>
<dbReference type="EMBL" id="AB987830">
    <property type="protein sequence ID" value="BAP60111.1"/>
    <property type="molecule type" value="Genomic_DNA"/>
</dbReference>
<organism evidence="2">
    <name type="scientific">Halomonas sp. 40</name>
    <dbReference type="NCBI Taxonomy" id="223901"/>
    <lineage>
        <taxon>Bacteria</taxon>
        <taxon>Pseudomonadati</taxon>
        <taxon>Pseudomonadota</taxon>
        <taxon>Gammaproteobacteria</taxon>
        <taxon>Oceanospirillales</taxon>
        <taxon>Halomonadaceae</taxon>
        <taxon>Halomonas</taxon>
    </lineage>
</organism>
<feature type="region of interest" description="Disordered" evidence="1">
    <location>
        <begin position="36"/>
        <end position="60"/>
    </location>
</feature>